<dbReference type="RefSeq" id="WP_146964600.1">
    <property type="nucleotide sequence ID" value="NZ_AP019835.1"/>
</dbReference>
<proteinExistence type="predicted"/>
<evidence type="ECO:0000313" key="3">
    <source>
        <dbReference type="Proteomes" id="UP000321501"/>
    </source>
</evidence>
<feature type="transmembrane region" description="Helical" evidence="1">
    <location>
        <begin position="12"/>
        <end position="30"/>
    </location>
</feature>
<feature type="transmembrane region" description="Helical" evidence="1">
    <location>
        <begin position="36"/>
        <end position="53"/>
    </location>
</feature>
<evidence type="ECO:0000313" key="2">
    <source>
        <dbReference type="EMBL" id="BBM50281.1"/>
    </source>
</evidence>
<reference evidence="2 3" key="1">
    <citation type="submission" date="2019-07" db="EMBL/GenBank/DDBJ databases">
        <title>Complete Genome Sequence of Leptotrichia wadei Strain JMUB3934.</title>
        <authorList>
            <person name="Watanabe S."/>
            <person name="Cui L."/>
        </authorList>
    </citation>
    <scope>NUCLEOTIDE SEQUENCE [LARGE SCALE GENOMIC DNA]</scope>
    <source>
        <strain evidence="2 3">JMUB3934</strain>
    </source>
</reference>
<accession>A0A510KHZ7</accession>
<keyword evidence="1" id="KW-1133">Transmembrane helix</keyword>
<dbReference type="EMBL" id="AP019835">
    <property type="protein sequence ID" value="BBM50281.1"/>
    <property type="molecule type" value="Genomic_DNA"/>
</dbReference>
<organism evidence="2 3">
    <name type="scientific">Leptotrichia wadei</name>
    <dbReference type="NCBI Taxonomy" id="157687"/>
    <lineage>
        <taxon>Bacteria</taxon>
        <taxon>Fusobacteriati</taxon>
        <taxon>Fusobacteriota</taxon>
        <taxon>Fusobacteriia</taxon>
        <taxon>Fusobacteriales</taxon>
        <taxon>Leptotrichiaceae</taxon>
        <taxon>Leptotrichia</taxon>
    </lineage>
</organism>
<keyword evidence="1" id="KW-0472">Membrane</keyword>
<dbReference type="Proteomes" id="UP000321501">
    <property type="component" value="Chromosome"/>
</dbReference>
<keyword evidence="1" id="KW-0812">Transmembrane</keyword>
<name>A0A510KHZ7_9FUSO</name>
<gene>
    <name evidence="2" type="ORF">JMUB3934_1579</name>
</gene>
<sequence>MRRVIKFIGSLVERILGYMLAIMFAFSFFIKDVNTIILSGVMLTGFTIISMYVENVNRRLDSLKELEKILKKIEDEK</sequence>
<dbReference type="AlphaFoldDB" id="A0A510KHZ7"/>
<protein>
    <submittedName>
        <fullName evidence="2">Uncharacterized protein</fullName>
    </submittedName>
</protein>
<evidence type="ECO:0000256" key="1">
    <source>
        <dbReference type="SAM" id="Phobius"/>
    </source>
</evidence>